<protein>
    <submittedName>
        <fullName evidence="8">ABC transporter ATP-binding protein</fullName>
    </submittedName>
    <submittedName>
        <fullName evidence="7">Peptide/opine/nickel ABC transporter ATPase</fullName>
    </submittedName>
</protein>
<dbReference type="Proteomes" id="UP000002029">
    <property type="component" value="Chromosome"/>
</dbReference>
<dbReference type="OrthoDB" id="2986442at2"/>
<keyword evidence="3" id="KW-0547">Nucleotide-binding</keyword>
<feature type="compositionally biased region" description="Low complexity" evidence="5">
    <location>
        <begin position="274"/>
        <end position="289"/>
    </location>
</feature>
<feature type="compositionally biased region" description="Pro residues" evidence="5">
    <location>
        <begin position="257"/>
        <end position="273"/>
    </location>
</feature>
<dbReference type="EMBL" id="CP001814">
    <property type="protein sequence ID" value="ACZ86681.1"/>
    <property type="molecule type" value="Genomic_DNA"/>
</dbReference>
<dbReference type="InterPro" id="IPR050319">
    <property type="entry name" value="ABC_transp_ATP-bind"/>
</dbReference>
<evidence type="ECO:0000259" key="6">
    <source>
        <dbReference type="PROSITE" id="PS50893"/>
    </source>
</evidence>
<dbReference type="SUPFAM" id="SSF52540">
    <property type="entry name" value="P-loop containing nucleoside triphosphate hydrolases"/>
    <property type="match status" value="2"/>
</dbReference>
<dbReference type="Gene3D" id="3.40.50.300">
    <property type="entry name" value="P-loop containing nucleotide triphosphate hydrolases"/>
    <property type="match status" value="2"/>
</dbReference>
<dbReference type="eggNOG" id="COG4608">
    <property type="taxonomic scope" value="Bacteria"/>
</dbReference>
<reference evidence="7 9" key="1">
    <citation type="journal article" date="2010" name="Stand. Genomic Sci.">
        <title>Complete genome sequence of Streptosporangium roseum type strain (NI 9100).</title>
        <authorList>
            <person name="Nolan M."/>
            <person name="Sikorski J."/>
            <person name="Jando M."/>
            <person name="Lucas S."/>
            <person name="Lapidus A."/>
            <person name="Glavina Del Rio T."/>
            <person name="Chen F."/>
            <person name="Tice H."/>
            <person name="Pitluck S."/>
            <person name="Cheng J.F."/>
            <person name="Chertkov O."/>
            <person name="Sims D."/>
            <person name="Meincke L."/>
            <person name="Brettin T."/>
            <person name="Han C."/>
            <person name="Detter J.C."/>
            <person name="Bruce D."/>
            <person name="Goodwin L."/>
            <person name="Land M."/>
            <person name="Hauser L."/>
            <person name="Chang Y.J."/>
            <person name="Jeffries C.D."/>
            <person name="Ivanova N."/>
            <person name="Mavromatis K."/>
            <person name="Mikhailova N."/>
            <person name="Chen A."/>
            <person name="Palaniappan K."/>
            <person name="Chain P."/>
            <person name="Rohde M."/>
            <person name="Goker M."/>
            <person name="Bristow J."/>
            <person name="Eisen J.A."/>
            <person name="Markowitz V."/>
            <person name="Hugenholtz P."/>
            <person name="Kyrpides N.C."/>
            <person name="Klenk H.P."/>
        </authorList>
    </citation>
    <scope>NUCLEOTIDE SEQUENCE [LARGE SCALE GENOMIC DNA]</scope>
    <source>
        <strain evidence="9">ATCC 12428 / DSM 43021 / JCM 3005 / NI 9100</strain>
        <strain evidence="7">DSM 43021</strain>
    </source>
</reference>
<dbReference type="eggNOG" id="COG0444">
    <property type="taxonomic scope" value="Bacteria"/>
</dbReference>
<dbReference type="GO" id="GO:0016887">
    <property type="term" value="F:ATP hydrolysis activity"/>
    <property type="evidence" value="ECO:0007669"/>
    <property type="project" value="InterPro"/>
</dbReference>
<dbReference type="InterPro" id="IPR027417">
    <property type="entry name" value="P-loop_NTPase"/>
</dbReference>
<evidence type="ECO:0000256" key="4">
    <source>
        <dbReference type="ARBA" id="ARBA00022840"/>
    </source>
</evidence>
<evidence type="ECO:0000256" key="1">
    <source>
        <dbReference type="ARBA" id="ARBA00005417"/>
    </source>
</evidence>
<dbReference type="PANTHER" id="PTHR43776:SF7">
    <property type="entry name" value="D,D-DIPEPTIDE TRANSPORT ATP-BINDING PROTEIN DDPF-RELATED"/>
    <property type="match status" value="1"/>
</dbReference>
<evidence type="ECO:0000256" key="2">
    <source>
        <dbReference type="ARBA" id="ARBA00022448"/>
    </source>
</evidence>
<keyword evidence="9" id="KW-1185">Reference proteome</keyword>
<dbReference type="SMART" id="SM00382">
    <property type="entry name" value="AAA"/>
    <property type="match status" value="2"/>
</dbReference>
<dbReference type="PANTHER" id="PTHR43776">
    <property type="entry name" value="TRANSPORT ATP-BINDING PROTEIN"/>
    <property type="match status" value="1"/>
</dbReference>
<evidence type="ECO:0000256" key="3">
    <source>
        <dbReference type="ARBA" id="ARBA00022741"/>
    </source>
</evidence>
<evidence type="ECO:0000313" key="9">
    <source>
        <dbReference type="Proteomes" id="UP000002029"/>
    </source>
</evidence>
<gene>
    <name evidence="8" type="primary">SidSR-9</name>
    <name evidence="7" type="ordered locus">Sros_3759</name>
</gene>
<dbReference type="InterPro" id="IPR003593">
    <property type="entry name" value="AAA+_ATPase"/>
</dbReference>
<dbReference type="EMBL" id="MT001860">
    <property type="protein sequence ID" value="QIE08489.1"/>
    <property type="molecule type" value="Genomic_DNA"/>
</dbReference>
<organism evidence="7 9">
    <name type="scientific">Streptosporangium roseum (strain ATCC 12428 / DSM 43021 / JCM 3005 / KCTC 9067 / NCIMB 10171 / NRRL 2505 / NI 9100)</name>
    <dbReference type="NCBI Taxonomy" id="479432"/>
    <lineage>
        <taxon>Bacteria</taxon>
        <taxon>Bacillati</taxon>
        <taxon>Actinomycetota</taxon>
        <taxon>Actinomycetes</taxon>
        <taxon>Streptosporangiales</taxon>
        <taxon>Streptosporangiaceae</taxon>
        <taxon>Streptosporangium</taxon>
    </lineage>
</organism>
<evidence type="ECO:0000256" key="5">
    <source>
        <dbReference type="SAM" id="MobiDB-lite"/>
    </source>
</evidence>
<dbReference type="RefSeq" id="WP_012890424.1">
    <property type="nucleotide sequence ID" value="NC_013595.1"/>
</dbReference>
<name>D2ATG1_STRRD</name>
<dbReference type="GO" id="GO:0005524">
    <property type="term" value="F:ATP binding"/>
    <property type="evidence" value="ECO:0007669"/>
    <property type="project" value="UniProtKB-KW"/>
</dbReference>
<sequence length="528" mass="55750">MSSTAATVAEIDELVLTDPAGGVVVDVPAVSGERGVVVALVGPSGVGKSTALRSILGALPDGLRRRAGRVRVLEHEVLDLDPVRLRRLRRHHIALVDQDPASRLNPRMRVRHLLAELAARPGPGELRRLLTDVCLPADDEMLARRPHQLSGGQQRRLALARALARRPDLLLLDEPTAGLDPSLGAEIGLLVRELAGRHDMAVILASHDGDLVGRIADRVIELRPPSRAPVPSSSPVAVLAAAAVPLPAPAPSATVATPPPVAAADSPPAPAPTPAAGAAPRAGRPVRAAARRTPALVMRRLRARTGRRGRTILHDVELELGPGAAHAVIGPSGAGKTTLARTITGLHPHAEGVVELDGQPLPLRLARRTGEQRRLIQLVPQDPLGALNPVRTVGAVLARPLRLHRRVDPAGVPSRVERLLADVALPAETVTRLPHELSGGQRQRVALARALAADPAVLVCDEVTSALDAPTARALMELLTRLREERGLAVVLVSHDLDLVARHCDTACSIDRGRISWAGQAGAVLQRR</sequence>
<keyword evidence="4 8" id="KW-0067">ATP-binding</keyword>
<feature type="domain" description="ABC transporter" evidence="6">
    <location>
        <begin position="9"/>
        <end position="249"/>
    </location>
</feature>
<evidence type="ECO:0000313" key="8">
    <source>
        <dbReference type="EMBL" id="QIE08489.1"/>
    </source>
</evidence>
<keyword evidence="2" id="KW-0813">Transport</keyword>
<reference evidence="8" key="2">
    <citation type="submission" date="2020-01" db="EMBL/GenBank/DDBJ databases">
        <title>A Genome Mining Plus Mutasynthesis Strategy Identifies Amychelin Siderophores with Anti-Infection Activity Against Pseudomonas aeruginosa.</title>
        <authorList>
            <person name="Xie F."/>
            <person name="Dai S."/>
            <person name="Zhao Y."/>
            <person name="Huang P."/>
            <person name="Yu S."/>
            <person name="Wang Q."/>
            <person name="Ji Z."/>
            <person name="Alterovitz G."/>
            <person name="Ren B."/>
            <person name="Zhang Q."/>
            <person name="Ausubel F."/>
            <person name="Song F."/>
            <person name="Liu X."/>
            <person name="Dai H."/>
            <person name="Zhang L."/>
        </authorList>
    </citation>
    <scope>NUCLEOTIDE SEQUENCE</scope>
    <source>
        <strain evidence="8">DSM 43021</strain>
    </source>
</reference>
<feature type="region of interest" description="Disordered" evidence="5">
    <location>
        <begin position="251"/>
        <end position="289"/>
    </location>
</feature>
<dbReference type="InterPro" id="IPR017871">
    <property type="entry name" value="ABC_transporter-like_CS"/>
</dbReference>
<dbReference type="HOGENOM" id="CLU_000604_86_2_11"/>
<dbReference type="PROSITE" id="PS00211">
    <property type="entry name" value="ABC_TRANSPORTER_1"/>
    <property type="match status" value="2"/>
</dbReference>
<comment type="similarity">
    <text evidence="1">Belongs to the ABC transporter superfamily.</text>
</comment>
<dbReference type="Pfam" id="PF00005">
    <property type="entry name" value="ABC_tran"/>
    <property type="match status" value="2"/>
</dbReference>
<dbReference type="PROSITE" id="PS50893">
    <property type="entry name" value="ABC_TRANSPORTER_2"/>
    <property type="match status" value="2"/>
</dbReference>
<dbReference type="AlphaFoldDB" id="D2ATG1"/>
<proteinExistence type="inferred from homology"/>
<evidence type="ECO:0000313" key="7">
    <source>
        <dbReference type="EMBL" id="ACZ86681.1"/>
    </source>
</evidence>
<dbReference type="InterPro" id="IPR003439">
    <property type="entry name" value="ABC_transporter-like_ATP-bd"/>
</dbReference>
<accession>D2ATG1</accession>
<dbReference type="STRING" id="479432.Sros_3759"/>
<dbReference type="GO" id="GO:0055085">
    <property type="term" value="P:transmembrane transport"/>
    <property type="evidence" value="ECO:0007669"/>
    <property type="project" value="UniProtKB-ARBA"/>
</dbReference>
<feature type="domain" description="ABC transporter" evidence="6">
    <location>
        <begin position="296"/>
        <end position="528"/>
    </location>
</feature>
<dbReference type="KEGG" id="sro:Sros_3759"/>